<proteinExistence type="predicted"/>
<name>A0A1I7YEP0_9BILA</name>
<evidence type="ECO:0000313" key="2">
    <source>
        <dbReference type="WBParaSite" id="L893_g1562.t1"/>
    </source>
</evidence>
<dbReference type="Proteomes" id="UP000095287">
    <property type="component" value="Unplaced"/>
</dbReference>
<organism evidence="1 2">
    <name type="scientific">Steinernema glaseri</name>
    <dbReference type="NCBI Taxonomy" id="37863"/>
    <lineage>
        <taxon>Eukaryota</taxon>
        <taxon>Metazoa</taxon>
        <taxon>Ecdysozoa</taxon>
        <taxon>Nematoda</taxon>
        <taxon>Chromadorea</taxon>
        <taxon>Rhabditida</taxon>
        <taxon>Tylenchina</taxon>
        <taxon>Panagrolaimomorpha</taxon>
        <taxon>Strongyloidoidea</taxon>
        <taxon>Steinernematidae</taxon>
        <taxon>Steinernema</taxon>
    </lineage>
</organism>
<sequence length="150" mass="16946">MEQMGCTTSSNSDTVIVDRIRVKSHFNNSNSSPSVKFSHHPTFVVNTDQPITNRRAITAERRKDDFDTSSENSFVVVRRAVKVAWERETYQKLALESKQNRNLSLNPVVQSSSPEVAVQYRPIRDNHEEITALPISRLAADFGSVVVEDL</sequence>
<dbReference type="AlphaFoldDB" id="A0A1I7YEP0"/>
<keyword evidence="1" id="KW-1185">Reference proteome</keyword>
<accession>A0A1I7YEP0</accession>
<evidence type="ECO:0000313" key="1">
    <source>
        <dbReference type="Proteomes" id="UP000095287"/>
    </source>
</evidence>
<dbReference type="WBParaSite" id="L893_g1562.t1">
    <property type="protein sequence ID" value="L893_g1562.t1"/>
    <property type="gene ID" value="L893_g1562"/>
</dbReference>
<reference evidence="2" key="1">
    <citation type="submission" date="2016-11" db="UniProtKB">
        <authorList>
            <consortium name="WormBaseParasite"/>
        </authorList>
    </citation>
    <scope>IDENTIFICATION</scope>
</reference>
<protein>
    <submittedName>
        <fullName evidence="2">KID domain-containing protein</fullName>
    </submittedName>
</protein>